<reference evidence="4" key="1">
    <citation type="journal article" date="2019" name="Int. J. Syst. Evol. Microbiol.">
        <title>The Global Catalogue of Microorganisms (GCM) 10K type strain sequencing project: providing services to taxonomists for standard genome sequencing and annotation.</title>
        <authorList>
            <consortium name="The Broad Institute Genomics Platform"/>
            <consortium name="The Broad Institute Genome Sequencing Center for Infectious Disease"/>
            <person name="Wu L."/>
            <person name="Ma J."/>
        </authorList>
    </citation>
    <scope>NUCLEOTIDE SEQUENCE [LARGE SCALE GENOMIC DNA]</scope>
    <source>
        <strain evidence="4">NBRC 111146</strain>
    </source>
</reference>
<comment type="caution">
    <text evidence="3">The sequence shown here is derived from an EMBL/GenBank/DDBJ whole genome shotgun (WGS) entry which is preliminary data.</text>
</comment>
<evidence type="ECO:0000256" key="1">
    <source>
        <dbReference type="SAM" id="SignalP"/>
    </source>
</evidence>
<dbReference type="Pfam" id="PF04264">
    <property type="entry name" value="YceI"/>
    <property type="match status" value="1"/>
</dbReference>
<dbReference type="SUPFAM" id="SSF101874">
    <property type="entry name" value="YceI-like"/>
    <property type="match status" value="1"/>
</dbReference>
<dbReference type="InterPro" id="IPR036761">
    <property type="entry name" value="TTHA0802/YceI-like_sf"/>
</dbReference>
<keyword evidence="4" id="KW-1185">Reference proteome</keyword>
<dbReference type="PANTHER" id="PTHR34406">
    <property type="entry name" value="PROTEIN YCEI"/>
    <property type="match status" value="1"/>
</dbReference>
<name>A0ABQ6ENQ8_9VIBR</name>
<dbReference type="SMART" id="SM00867">
    <property type="entry name" value="YceI"/>
    <property type="match status" value="1"/>
</dbReference>
<accession>A0ABQ6ENQ8</accession>
<feature type="domain" description="Lipid/polyisoprenoid-binding YceI-like" evidence="2">
    <location>
        <begin position="29"/>
        <end position="192"/>
    </location>
</feature>
<dbReference type="Proteomes" id="UP001157156">
    <property type="component" value="Unassembled WGS sequence"/>
</dbReference>
<dbReference type="PANTHER" id="PTHR34406:SF1">
    <property type="entry name" value="PROTEIN YCEI"/>
    <property type="match status" value="1"/>
</dbReference>
<organism evidence="3 4">
    <name type="scientific">Vibrio algivorus</name>
    <dbReference type="NCBI Taxonomy" id="1667024"/>
    <lineage>
        <taxon>Bacteria</taxon>
        <taxon>Pseudomonadati</taxon>
        <taxon>Pseudomonadota</taxon>
        <taxon>Gammaproteobacteria</taxon>
        <taxon>Vibrionales</taxon>
        <taxon>Vibrionaceae</taxon>
        <taxon>Vibrio</taxon>
    </lineage>
</organism>
<dbReference type="Gene3D" id="2.40.128.110">
    <property type="entry name" value="Lipid/polyisoprenoid-binding, YceI-like"/>
    <property type="match status" value="1"/>
</dbReference>
<keyword evidence="1" id="KW-0732">Signal</keyword>
<feature type="signal peptide" evidence="1">
    <location>
        <begin position="1"/>
        <end position="27"/>
    </location>
</feature>
<evidence type="ECO:0000313" key="3">
    <source>
        <dbReference type="EMBL" id="GLT14537.1"/>
    </source>
</evidence>
<proteinExistence type="predicted"/>
<gene>
    <name evidence="3" type="ORF">GCM10007931_15120</name>
</gene>
<evidence type="ECO:0000259" key="2">
    <source>
        <dbReference type="SMART" id="SM00867"/>
    </source>
</evidence>
<feature type="chain" id="PRO_5045201178" evidence="1">
    <location>
        <begin position="28"/>
        <end position="194"/>
    </location>
</feature>
<sequence length="194" mass="21064">MIKMEMKKWLTTAGLCATMVLPMGAIAADYQIDTKGAHASVNFRVSHLGYSFTQGRFNNFEGTFSYDPANVEASKVNVVVDTGSIDSNHADRDKHIRSDDFLNASKFPEATFTSTKVTDKGDGKLAVDGNLQLHGKTVPVTIDAEFIGAGKDPWGGERAGFKGTTRLEVKDFGIKEMAGATYVDLDLYVEGVKQ</sequence>
<dbReference type="InterPro" id="IPR007372">
    <property type="entry name" value="Lipid/polyisoprenoid-bd_YceI"/>
</dbReference>
<dbReference type="EMBL" id="BSPV01000004">
    <property type="protein sequence ID" value="GLT14537.1"/>
    <property type="molecule type" value="Genomic_DNA"/>
</dbReference>
<dbReference type="NCBIfam" id="NF002994">
    <property type="entry name" value="PRK03757.1"/>
    <property type="match status" value="1"/>
</dbReference>
<evidence type="ECO:0000313" key="4">
    <source>
        <dbReference type="Proteomes" id="UP001157156"/>
    </source>
</evidence>
<protein>
    <submittedName>
        <fullName evidence="3">UPF0312 protein</fullName>
    </submittedName>
</protein>